<dbReference type="InterPro" id="IPR015403">
    <property type="entry name" value="Mon2/Sec7/BIG1-like_HDS"/>
</dbReference>
<sequence>MQHTSGPSGHDGTDPTSTPIASAARSTRAAEPESEQQPPVEEPEPESKPEPELEPEPESVPEPEAKAEEQGVEAPVSTRPKIDISSLERPMIDAEELVTPEGPLDDQVQALHHLPSDATRLGAATTATEARPAHETEQAEAPPPPPPPRIEIDHLDSANGMLQIPDGPDDKQLSDQSAPTRAIATSTTDEQLPEPPSSEPRSAPAEFEDVQLSTSSSAPHMAVLADAAAAVAQVEPDSARSQTPPPALPTKANPTSERIASPSGPMHGSPSSRVVSSTASPRIDSSEPQPRRSSVASTTTISAPGSQSLVSGILVISALEAIGASKEAKKSKPLKDAVDVALEALKHPKESTSSDSDGTVDPHLVFEPLRLACESKSLPLMITALDCIGKLVSYDFFVDQRPPSHYTVNDAASATNEEGESVGTANVPIDQIPLADLVTSTVCDCFSPSPAGATSNSTSAGGAGATTPHDTLLLRLLSSLLSLILSTSLEVHQSSLLKAVRTVYNVFLLGRPGTVQTVAQATLGQIVGGVFGRIKLGPQSSVIGDVTSTTTADSVNGKGGYSSRNESHAGSKADLASVEEEAEATKDEAEDANAEENEKSEAPQAVVEETVEAQSSDEKREESVSEPSTSNPALERINTATTDSQRSFEGTPISAGGDVIVSRNDLYIKDAFLVFRALCKLSMKPLGSDSERDLKSHAMRSKLLSLHLVLNIVNNYLPAFVDPNVSIISSTSRDRTPFIQAIKQYLCLALSRNAVSPVIQVFELSCEIFWRVLKGLRTKLKKEIEVLLNEIFLPILEMRNSTIKQKSILLAVFGRVSQDPQALVDIYLNYDCDRSSLENIYERLINIVSKLGTTQFPPSTDAKAAAQPSAASISPFPTPGPTLSDDSRMSDRALSHLTPEMHLKRQALETLVTVLRSLVSWAARGGATTTTMTGFESNGSMNANLPPTPRSEEAETDYSDTPRRSLGAARASVDLSRSRAQTPDVVPADDPSRFENAKQRKTTLLEGIKKFNFKPKRGVSFLIETGFIRSNEPKDVARFLLHADGLDKAQIGEYLGEGEDENIATMHAFVDLMDFTNTAFVDALRAFLQSFRLPGEAQKIDRYMLKFAERYTAGNPGVFANADTAYILAFSVILLNTDAHNPQVKKPMSKVEFIRNNRGIDDSKDLDEALLADIYDEINRNEIRMKDEVEAAGPQGSAGGIANALATVGRDLQREQYVWQSEGMVNKTEALFRTLVRGQRRGAPAASAQFYSASHFEHVKPMFEVVWMPFLAGISAPLQTTDDIDLITLSLQGFKQAIKIVCLFDLELERNAFVTTLAKFTFLNDLGEMKAKNVEAIKTLLDVAMVDGNYLKGSWREVVTCVSQLERFQLIAQGVDSQAVPELGRKPSTTGRRSTLTSRARNSRPTEQVALETRSQHITITADMIFSSTPILSGTAIVDFVRALSEVSWEEIQASGLAEQPRVFCLQKLVEISYYNMNRIRLEWSQIWLILGEHFNQVTCHTNAKVSFLALDSLRQLAMRFLEKEELANFRFQKDFLKPFEYAMVHNSNPDARDMVLQCLHQMIQARVQNLRSGWRTMFGVFAAAAKVLNERIAVQAFDIVQRVNREHFARIVEYGSFADLTVCVTDFCKISKYQRVSLQAIELVKALIPMMLECPQCPLSDNAIRKSEASPNDDPMLKFWFPILFGFYDVIMNAEDLEVRKRALDYLFETLKTHGSKFPPEFWDTICKEVLFPIFAVLRSRSDVSRFSTHEDMSVWLSTTMIQALRNLVDLFSFYFDALARMLDRLLDLLCECICQENDTLARIGTSCLQQLLENNVEKLSPARWERIVSTFVQLFKTTTAFQLFDENLLLPESTDTPAEPAETAAAAVNGFVAPTPLSPPTEDVPHARAPVTDRRRVFRQIIVKCVLQLLLIETTHELLQNERVYTTIPPAELLKLMSALDDSYRFARKFNADKPLRMALWKVGFMRDLPNLLRQESTSAATLVNVLLRMYNDSSTAEHVGKRAEVVEVFTPLGLDVLANYVSLNPDSQARNIAAWTPVCAEILQGFCSLEDEAFKAQLARLYPLVTNTLVRDMDPTVRECVRAVYVRIGRSVLGIGGVDSAALTSGTAVEEPAKQ</sequence>
<dbReference type="PANTHER" id="PTHR10663">
    <property type="entry name" value="GUANYL-NUCLEOTIDE EXCHANGE FACTOR"/>
    <property type="match status" value="1"/>
</dbReference>
<dbReference type="SUPFAM" id="SSF48371">
    <property type="entry name" value="ARM repeat"/>
    <property type="match status" value="1"/>
</dbReference>
<evidence type="ECO:0000256" key="1">
    <source>
        <dbReference type="ARBA" id="ARBA00022448"/>
    </source>
</evidence>
<feature type="domain" description="SEC7" evidence="7">
    <location>
        <begin position="993"/>
        <end position="1181"/>
    </location>
</feature>
<gene>
    <name evidence="8" type="ORF">BQ2448_4786</name>
</gene>
<evidence type="ECO:0000256" key="6">
    <source>
        <dbReference type="SAM" id="MobiDB-lite"/>
    </source>
</evidence>
<protein>
    <submittedName>
        <fullName evidence="8">BQ2448_4786 protein</fullName>
    </submittedName>
</protein>
<feature type="compositionally biased region" description="Acidic residues" evidence="6">
    <location>
        <begin position="577"/>
        <end position="595"/>
    </location>
</feature>
<keyword evidence="2" id="KW-0963">Cytoplasm</keyword>
<evidence type="ECO:0000256" key="2">
    <source>
        <dbReference type="ARBA" id="ARBA00022490"/>
    </source>
</evidence>
<evidence type="ECO:0000256" key="5">
    <source>
        <dbReference type="ARBA" id="ARBA00060451"/>
    </source>
</evidence>
<dbReference type="FunFam" id="1.10.1000.11:FF:000003">
    <property type="entry name" value="Brefeldin A-inhibited guanine nucleotide-exchange protein 1"/>
    <property type="match status" value="1"/>
</dbReference>
<dbReference type="Gene3D" id="1.10.220.20">
    <property type="match status" value="1"/>
</dbReference>
<dbReference type="Pfam" id="PF01369">
    <property type="entry name" value="Sec7"/>
    <property type="match status" value="1"/>
</dbReference>
<dbReference type="Pfam" id="PF20252">
    <property type="entry name" value="BIG2_C"/>
    <property type="match status" value="1"/>
</dbReference>
<reference evidence="9" key="1">
    <citation type="submission" date="2016-09" db="EMBL/GenBank/DDBJ databases">
        <authorList>
            <person name="Jeantristanb JTB J.-T."/>
            <person name="Ricardo R."/>
        </authorList>
    </citation>
    <scope>NUCLEOTIDE SEQUENCE [LARGE SCALE GENOMIC DNA]</scope>
</reference>
<dbReference type="InterPro" id="IPR000904">
    <property type="entry name" value="Sec7_dom"/>
</dbReference>
<feature type="region of interest" description="Disordered" evidence="6">
    <location>
        <begin position="858"/>
        <end position="889"/>
    </location>
</feature>
<evidence type="ECO:0000256" key="4">
    <source>
        <dbReference type="ARBA" id="ARBA00023136"/>
    </source>
</evidence>
<dbReference type="InterPro" id="IPR032691">
    <property type="entry name" value="Mon2/Sec7/BIG1-like_HUS"/>
</dbReference>
<keyword evidence="3" id="KW-0653">Protein transport</keyword>
<accession>A0A238FE42</accession>
<feature type="compositionally biased region" description="Polar residues" evidence="6">
    <location>
        <begin position="625"/>
        <end position="648"/>
    </location>
</feature>
<dbReference type="STRING" id="269621.A0A238FE42"/>
<feature type="region of interest" description="Disordered" evidence="6">
    <location>
        <begin position="542"/>
        <end position="654"/>
    </location>
</feature>
<dbReference type="PANTHER" id="PTHR10663:SF375">
    <property type="entry name" value="LD29171P"/>
    <property type="match status" value="1"/>
</dbReference>
<dbReference type="Pfam" id="PF16213">
    <property type="entry name" value="DCB"/>
    <property type="match status" value="2"/>
</dbReference>
<dbReference type="GO" id="GO:0032012">
    <property type="term" value="P:regulation of ARF protein signal transduction"/>
    <property type="evidence" value="ECO:0007669"/>
    <property type="project" value="InterPro"/>
</dbReference>
<feature type="region of interest" description="Disordered" evidence="6">
    <location>
        <begin position="1"/>
        <end position="302"/>
    </location>
</feature>
<evidence type="ECO:0000259" key="7">
    <source>
        <dbReference type="PROSITE" id="PS50190"/>
    </source>
</evidence>
<feature type="compositionally biased region" description="Polar residues" evidence="6">
    <location>
        <begin position="174"/>
        <end position="190"/>
    </location>
</feature>
<name>A0A238FE42_9BASI</name>
<feature type="compositionally biased region" description="Polar residues" evidence="6">
    <location>
        <begin position="542"/>
        <end position="554"/>
    </location>
</feature>
<keyword evidence="4" id="KW-0472">Membrane</keyword>
<feature type="compositionally biased region" description="Low complexity" evidence="6">
    <location>
        <begin position="1388"/>
        <end position="1400"/>
    </location>
</feature>
<feature type="compositionally biased region" description="Low complexity" evidence="6">
    <location>
        <begin position="862"/>
        <end position="875"/>
    </location>
</feature>
<dbReference type="InterPro" id="IPR016024">
    <property type="entry name" value="ARM-type_fold"/>
</dbReference>
<evidence type="ECO:0000313" key="9">
    <source>
        <dbReference type="Proteomes" id="UP000198372"/>
    </source>
</evidence>
<organism evidence="8 9">
    <name type="scientific">Microbotryum intermedium</name>
    <dbReference type="NCBI Taxonomy" id="269621"/>
    <lineage>
        <taxon>Eukaryota</taxon>
        <taxon>Fungi</taxon>
        <taxon>Dikarya</taxon>
        <taxon>Basidiomycota</taxon>
        <taxon>Pucciniomycotina</taxon>
        <taxon>Microbotryomycetes</taxon>
        <taxon>Microbotryales</taxon>
        <taxon>Microbotryaceae</taxon>
        <taxon>Microbotryum</taxon>
    </lineage>
</organism>
<dbReference type="SUPFAM" id="SSF48425">
    <property type="entry name" value="Sec7 domain"/>
    <property type="match status" value="1"/>
</dbReference>
<evidence type="ECO:0000313" key="8">
    <source>
        <dbReference type="EMBL" id="SCV72092.1"/>
    </source>
</evidence>
<dbReference type="InterPro" id="IPR035999">
    <property type="entry name" value="Sec7_dom_sf"/>
</dbReference>
<dbReference type="InterPro" id="IPR023394">
    <property type="entry name" value="Sec7_C_sf"/>
</dbReference>
<feature type="region of interest" description="Disordered" evidence="6">
    <location>
        <begin position="1382"/>
        <end position="1408"/>
    </location>
</feature>
<dbReference type="SMART" id="SM00222">
    <property type="entry name" value="Sec7"/>
    <property type="match status" value="1"/>
</dbReference>
<dbReference type="InterPro" id="IPR032629">
    <property type="entry name" value="DCB_dom"/>
</dbReference>
<dbReference type="FunFam" id="1.10.220.20:FF:000002">
    <property type="entry name" value="Brefeldin A-inhibited guanine nucleotide-exchange protein 1"/>
    <property type="match status" value="1"/>
</dbReference>
<dbReference type="PROSITE" id="PS50190">
    <property type="entry name" value="SEC7"/>
    <property type="match status" value="1"/>
</dbReference>
<feature type="region of interest" description="Disordered" evidence="6">
    <location>
        <begin position="929"/>
        <end position="992"/>
    </location>
</feature>
<feature type="compositionally biased region" description="Low complexity" evidence="6">
    <location>
        <begin position="222"/>
        <end position="234"/>
    </location>
</feature>
<dbReference type="Pfam" id="PF09324">
    <property type="entry name" value="Sec7-like_HDS"/>
    <property type="match status" value="1"/>
</dbReference>
<feature type="compositionally biased region" description="Low complexity" evidence="6">
    <location>
        <begin position="261"/>
        <end position="282"/>
    </location>
</feature>
<feature type="compositionally biased region" description="Polar residues" evidence="6">
    <location>
        <begin position="935"/>
        <end position="945"/>
    </location>
</feature>
<keyword evidence="9" id="KW-1185">Reference proteome</keyword>
<dbReference type="GO" id="GO:0005085">
    <property type="term" value="F:guanyl-nucleotide exchange factor activity"/>
    <property type="evidence" value="ECO:0007669"/>
    <property type="project" value="InterPro"/>
</dbReference>
<dbReference type="OrthoDB" id="18431at2759"/>
<comment type="subcellular location">
    <subcellularLocation>
        <location evidence="5">Cytoplasmic vesicle</location>
        <location evidence="5">COPI-coated vesicle membrane</location>
    </subcellularLocation>
</comment>
<feature type="compositionally biased region" description="Polar residues" evidence="6">
    <location>
        <begin position="286"/>
        <end position="302"/>
    </location>
</feature>
<dbReference type="EMBL" id="FMSP01000008">
    <property type="protein sequence ID" value="SCV72092.1"/>
    <property type="molecule type" value="Genomic_DNA"/>
</dbReference>
<dbReference type="Gene3D" id="1.10.1000.11">
    <property type="entry name" value="Arf Nucleotide-binding Site Opener,domain 2"/>
    <property type="match status" value="1"/>
</dbReference>
<proteinExistence type="predicted"/>
<feature type="compositionally biased region" description="Acidic residues" evidence="6">
    <location>
        <begin position="52"/>
        <end position="61"/>
    </location>
</feature>
<dbReference type="GO" id="GO:0015031">
    <property type="term" value="P:protein transport"/>
    <property type="evidence" value="ECO:0007669"/>
    <property type="project" value="UniProtKB-KW"/>
</dbReference>
<dbReference type="Proteomes" id="UP000198372">
    <property type="component" value="Unassembled WGS sequence"/>
</dbReference>
<dbReference type="Pfam" id="PF12783">
    <property type="entry name" value="Sec7-like_HUS"/>
    <property type="match status" value="1"/>
</dbReference>
<dbReference type="InterPro" id="IPR046455">
    <property type="entry name" value="Sec7/BIG1-like_C"/>
</dbReference>
<dbReference type="CDD" id="cd00171">
    <property type="entry name" value="Sec7"/>
    <property type="match status" value="1"/>
</dbReference>
<keyword evidence="1" id="KW-0813">Transport</keyword>
<dbReference type="GO" id="GO:0030663">
    <property type="term" value="C:COPI-coated vesicle membrane"/>
    <property type="evidence" value="ECO:0007669"/>
    <property type="project" value="UniProtKB-SubCell"/>
</dbReference>
<evidence type="ECO:0000256" key="3">
    <source>
        <dbReference type="ARBA" id="ARBA00022927"/>
    </source>
</evidence>